<dbReference type="GeneID" id="30967026"/>
<dbReference type="EMBL" id="KV454481">
    <property type="protein sequence ID" value="ODV60881.1"/>
    <property type="molecule type" value="Genomic_DNA"/>
</dbReference>
<feature type="chain" id="PRO_5009095173" evidence="2">
    <location>
        <begin position="22"/>
        <end position="232"/>
    </location>
</feature>
<evidence type="ECO:0000256" key="2">
    <source>
        <dbReference type="SAM" id="SignalP"/>
    </source>
</evidence>
<evidence type="ECO:0000313" key="4">
    <source>
        <dbReference type="EMBL" id="ODV60881.1"/>
    </source>
</evidence>
<dbReference type="RefSeq" id="XP_020047188.1">
    <property type="nucleotide sequence ID" value="XM_020193390.1"/>
</dbReference>
<dbReference type="RefSeq" id="XP_020047177.1">
    <property type="nucleotide sequence ID" value="XM_020193387.1"/>
</dbReference>
<dbReference type="GeneID" id="30967023"/>
<reference evidence="5" key="2">
    <citation type="submission" date="2016-05" db="EMBL/GenBank/DDBJ databases">
        <title>Comparative genomics of biotechnologically important yeasts.</title>
        <authorList>
            <consortium name="DOE Joint Genome Institute"/>
            <person name="Riley R."/>
            <person name="Haridas S."/>
            <person name="Wolfe K.H."/>
            <person name="Lopes M.R."/>
            <person name="Hittinger C.T."/>
            <person name="Goker M."/>
            <person name="Salamov A."/>
            <person name="Wisecaver J."/>
            <person name="Long T.M."/>
            <person name="Aerts A.L."/>
            <person name="Barry K."/>
            <person name="Choi C."/>
            <person name="Clum A."/>
            <person name="Coughlan A.Y."/>
            <person name="Deshpande S."/>
            <person name="Douglass A.P."/>
            <person name="Hanson S.J."/>
            <person name="Klenk H.-P."/>
            <person name="Labutti K."/>
            <person name="Lapidus A."/>
            <person name="Lindquist E."/>
            <person name="Lipzen A."/>
            <person name="Meier-Kolthoff J.P."/>
            <person name="Ohm R.A."/>
            <person name="Otillar R.P."/>
            <person name="Pangilinan J."/>
            <person name="Peng Y."/>
            <person name="Rokas A."/>
            <person name="Rosa C.A."/>
            <person name="Scheuner C."/>
            <person name="Sibirny A.A."/>
            <person name="Slot J.C."/>
            <person name="Stielow J.B."/>
            <person name="Sun H."/>
            <person name="Kurtzman C.P."/>
            <person name="Blackwell M."/>
            <person name="Grigoriev I.V."/>
            <person name="Jeffries T.W."/>
        </authorList>
    </citation>
    <scope>NUCLEOTIDE SEQUENCE [LARGE SCALE GENOMIC DNA]</scope>
    <source>
        <strain evidence="5">DSM 1968</strain>
    </source>
</reference>
<protein>
    <submittedName>
        <fullName evidence="3">Uncharacterized protein</fullName>
    </submittedName>
</protein>
<keyword evidence="5" id="KW-1185">Reference proteome</keyword>
<feature type="signal peptide" evidence="2">
    <location>
        <begin position="1"/>
        <end position="21"/>
    </location>
</feature>
<evidence type="ECO:0000313" key="3">
    <source>
        <dbReference type="EMBL" id="ODV60870.1"/>
    </source>
</evidence>
<gene>
    <name evidence="3" type="ORF">ASCRUDRAFT_76228</name>
    <name evidence="4" type="ORF">ASCRUDRAFT_76237</name>
</gene>
<sequence>MSFILLFLFIVFSFSLHSISSSVESIYLQVEAPSVPEIDEKGIRTGDDRLLVTNDPEQLYYNTEANQITLPFREEDTPMARIQATATFTSSVSDMKSQNFSFDEDGYLLNNGSSSFYACYDHGKSSNYTIELENTDDDCVEIKIYKRDSSSNSTILSIIETISSSSTRSLSTTLSSTTLSSTISSSTSSSSSVIPTDSSSSTNDETSLWSNRAVKVGVSDGSLVRVLYSLFL</sequence>
<evidence type="ECO:0000313" key="5">
    <source>
        <dbReference type="Proteomes" id="UP000095038"/>
    </source>
</evidence>
<dbReference type="AlphaFoldDB" id="A0A1D2VH40"/>
<dbReference type="EMBL" id="KV454481">
    <property type="protein sequence ID" value="ODV60870.1"/>
    <property type="molecule type" value="Genomic_DNA"/>
</dbReference>
<accession>A0A1D2VH40</accession>
<evidence type="ECO:0000256" key="1">
    <source>
        <dbReference type="SAM" id="MobiDB-lite"/>
    </source>
</evidence>
<dbReference type="Proteomes" id="UP000095038">
    <property type="component" value="Unassembled WGS sequence"/>
</dbReference>
<feature type="region of interest" description="Disordered" evidence="1">
    <location>
        <begin position="180"/>
        <end position="205"/>
    </location>
</feature>
<reference evidence="3" key="1">
    <citation type="journal article" date="2016" name="Proc. Natl. Acad. Sci. U.S.A.">
        <title>Comparative genomics of biotechnologically important yeasts.</title>
        <authorList>
            <person name="Riley R."/>
            <person name="Haridas S."/>
            <person name="Wolfe K.H."/>
            <person name="Lopes M.R."/>
            <person name="Hittinger C.T."/>
            <person name="Goeker M."/>
            <person name="Salamov A.A."/>
            <person name="Wisecaver J.H."/>
            <person name="Long T.M."/>
            <person name="Calvey C.H."/>
            <person name="Aerts A.L."/>
            <person name="Barry K.W."/>
            <person name="Choi C."/>
            <person name="Clum A."/>
            <person name="Coughlan A.Y."/>
            <person name="Deshpande S."/>
            <person name="Douglass A.P."/>
            <person name="Hanson S.J."/>
            <person name="Klenk H.-P."/>
            <person name="LaButti K.M."/>
            <person name="Lapidus A."/>
            <person name="Lindquist E.A."/>
            <person name="Lipzen A.M."/>
            <person name="Meier-Kolthoff J.P."/>
            <person name="Ohm R.A."/>
            <person name="Otillar R.P."/>
            <person name="Pangilinan J.L."/>
            <person name="Peng Y."/>
            <person name="Rokas A."/>
            <person name="Rosa C.A."/>
            <person name="Scheuner C."/>
            <person name="Sibirny A.A."/>
            <person name="Slot J.C."/>
            <person name="Stielow J.B."/>
            <person name="Sun H."/>
            <person name="Kurtzman C.P."/>
            <person name="Blackwell M."/>
            <person name="Grigoriev I.V."/>
            <person name="Jeffries T.W."/>
        </authorList>
    </citation>
    <scope>NUCLEOTIDE SEQUENCE</scope>
    <source>
        <strain evidence="3">DSM 1968</strain>
    </source>
</reference>
<name>A0A1D2VH40_9ASCO</name>
<keyword evidence="2" id="KW-0732">Signal</keyword>
<proteinExistence type="predicted"/>
<organism evidence="3 5">
    <name type="scientific">Ascoidea rubescens DSM 1968</name>
    <dbReference type="NCBI Taxonomy" id="1344418"/>
    <lineage>
        <taxon>Eukaryota</taxon>
        <taxon>Fungi</taxon>
        <taxon>Dikarya</taxon>
        <taxon>Ascomycota</taxon>
        <taxon>Saccharomycotina</taxon>
        <taxon>Saccharomycetes</taxon>
        <taxon>Ascoideaceae</taxon>
        <taxon>Ascoidea</taxon>
    </lineage>
</organism>